<protein>
    <submittedName>
        <fullName evidence="2">Uncharacterized protein</fullName>
    </submittedName>
</protein>
<name>A0A8J2MVJ6_COTCN</name>
<feature type="compositionally biased region" description="Acidic residues" evidence="1">
    <location>
        <begin position="139"/>
        <end position="148"/>
    </location>
</feature>
<keyword evidence="3" id="KW-1185">Reference proteome</keyword>
<proteinExistence type="predicted"/>
<feature type="non-terminal residue" evidence="2">
    <location>
        <position position="178"/>
    </location>
</feature>
<accession>A0A8J2MVJ6</accession>
<dbReference type="EMBL" id="CAJNRD030001122">
    <property type="protein sequence ID" value="CAG5101075.1"/>
    <property type="molecule type" value="Genomic_DNA"/>
</dbReference>
<organism evidence="2 3">
    <name type="scientific">Cotesia congregata</name>
    <name type="common">Parasitoid wasp</name>
    <name type="synonym">Apanteles congregatus</name>
    <dbReference type="NCBI Taxonomy" id="51543"/>
    <lineage>
        <taxon>Eukaryota</taxon>
        <taxon>Metazoa</taxon>
        <taxon>Ecdysozoa</taxon>
        <taxon>Arthropoda</taxon>
        <taxon>Hexapoda</taxon>
        <taxon>Insecta</taxon>
        <taxon>Pterygota</taxon>
        <taxon>Neoptera</taxon>
        <taxon>Endopterygota</taxon>
        <taxon>Hymenoptera</taxon>
        <taxon>Apocrita</taxon>
        <taxon>Ichneumonoidea</taxon>
        <taxon>Braconidae</taxon>
        <taxon>Microgastrinae</taxon>
        <taxon>Cotesia</taxon>
    </lineage>
</organism>
<evidence type="ECO:0000313" key="2">
    <source>
        <dbReference type="EMBL" id="CAG5101075.1"/>
    </source>
</evidence>
<evidence type="ECO:0000256" key="1">
    <source>
        <dbReference type="SAM" id="MobiDB-lite"/>
    </source>
</evidence>
<evidence type="ECO:0000313" key="3">
    <source>
        <dbReference type="Proteomes" id="UP000786811"/>
    </source>
</evidence>
<comment type="caution">
    <text evidence="2">The sequence shown here is derived from an EMBL/GenBank/DDBJ whole genome shotgun (WGS) entry which is preliminary data.</text>
</comment>
<sequence length="178" mass="20284">MPANTASMPLCATTIDSESSSNSLPLLKKEKNSWGNYTHFFQELANLSRDDKYNFDNNPHNTALNDSVESIGFLNEHIPPQDFGLVEVYTTTAHYPPSFHDPPPETSQEPNYEEYSCLENESWDAKSKQCTPTTLESVNTEETEEENSDVFHKLPVGQRSTRRQRIVIKTPHANMYIQ</sequence>
<dbReference type="AlphaFoldDB" id="A0A8J2MVJ6"/>
<reference evidence="2" key="1">
    <citation type="submission" date="2021-04" db="EMBL/GenBank/DDBJ databases">
        <authorList>
            <person name="Chebbi M.A.C M."/>
        </authorList>
    </citation>
    <scope>NUCLEOTIDE SEQUENCE</scope>
</reference>
<feature type="region of interest" description="Disordered" evidence="1">
    <location>
        <begin position="128"/>
        <end position="149"/>
    </location>
</feature>
<gene>
    <name evidence="2" type="ORF">HICCMSTLAB_LOCUS10148</name>
</gene>
<dbReference type="Proteomes" id="UP000786811">
    <property type="component" value="Unassembled WGS sequence"/>
</dbReference>